<dbReference type="Gene3D" id="1.10.357.10">
    <property type="entry name" value="Tetracycline Repressor, domain 2"/>
    <property type="match status" value="1"/>
</dbReference>
<feature type="DNA-binding region" description="H-T-H motif" evidence="4">
    <location>
        <begin position="39"/>
        <end position="58"/>
    </location>
</feature>
<dbReference type="SUPFAM" id="SSF46689">
    <property type="entry name" value="Homeodomain-like"/>
    <property type="match status" value="1"/>
</dbReference>
<evidence type="ECO:0000256" key="3">
    <source>
        <dbReference type="ARBA" id="ARBA00023163"/>
    </source>
</evidence>
<evidence type="ECO:0000256" key="2">
    <source>
        <dbReference type="ARBA" id="ARBA00023125"/>
    </source>
</evidence>
<name>A0ABU2LMB7_9ACTN</name>
<dbReference type="PROSITE" id="PS50977">
    <property type="entry name" value="HTH_TETR_2"/>
    <property type="match status" value="1"/>
</dbReference>
<comment type="caution">
    <text evidence="6">The sequence shown here is derived from an EMBL/GenBank/DDBJ whole genome shotgun (WGS) entry which is preliminary data.</text>
</comment>
<keyword evidence="3" id="KW-0804">Transcription</keyword>
<dbReference type="Pfam" id="PF16859">
    <property type="entry name" value="TetR_C_11"/>
    <property type="match status" value="1"/>
</dbReference>
<feature type="domain" description="HTH tetR-type" evidence="5">
    <location>
        <begin position="16"/>
        <end position="76"/>
    </location>
</feature>
<accession>A0ABU2LMB7</accession>
<dbReference type="InterPro" id="IPR001647">
    <property type="entry name" value="HTH_TetR"/>
</dbReference>
<evidence type="ECO:0000313" key="6">
    <source>
        <dbReference type="EMBL" id="MDT0318726.1"/>
    </source>
</evidence>
<gene>
    <name evidence="6" type="ORF">RNC47_10295</name>
</gene>
<sequence length="197" mass="21750">MTVRAVTRKRYSRLTPERERALLEATLGIVREKGYEQLTLEEVAARTRSSKATLYRQWGDKRTLVASALRASGPMTAEHADTGSLGGDLRHWLTHFAEQDSDLEVLVGLYRTALTDAEALDVLREVVIDRDFAPVRQAVAAAVERGEISAEGPAVAYLTHMLIGCLLAGPLVDAGDWDLDAILRYLDRVILPVLALR</sequence>
<dbReference type="SUPFAM" id="SSF48498">
    <property type="entry name" value="Tetracyclin repressor-like, C-terminal domain"/>
    <property type="match status" value="1"/>
</dbReference>
<dbReference type="Proteomes" id="UP001183420">
    <property type="component" value="Unassembled WGS sequence"/>
</dbReference>
<reference evidence="7" key="1">
    <citation type="submission" date="2023-07" db="EMBL/GenBank/DDBJ databases">
        <title>30 novel species of actinomycetes from the DSMZ collection.</title>
        <authorList>
            <person name="Nouioui I."/>
        </authorList>
    </citation>
    <scope>NUCLEOTIDE SEQUENCE [LARGE SCALE GENOMIC DNA]</scope>
    <source>
        <strain evidence="7">DSM 44918</strain>
    </source>
</reference>
<dbReference type="RefSeq" id="WP_311597582.1">
    <property type="nucleotide sequence ID" value="NZ_JAVREM010000008.1"/>
</dbReference>
<dbReference type="InterPro" id="IPR036271">
    <property type="entry name" value="Tet_transcr_reg_TetR-rel_C_sf"/>
</dbReference>
<dbReference type="PANTHER" id="PTHR30055">
    <property type="entry name" value="HTH-TYPE TRANSCRIPTIONAL REGULATOR RUTR"/>
    <property type="match status" value="1"/>
</dbReference>
<organism evidence="6 7">
    <name type="scientific">Streptomyces millisiae</name>
    <dbReference type="NCBI Taxonomy" id="3075542"/>
    <lineage>
        <taxon>Bacteria</taxon>
        <taxon>Bacillati</taxon>
        <taxon>Actinomycetota</taxon>
        <taxon>Actinomycetes</taxon>
        <taxon>Kitasatosporales</taxon>
        <taxon>Streptomycetaceae</taxon>
        <taxon>Streptomyces</taxon>
    </lineage>
</organism>
<dbReference type="InterPro" id="IPR009057">
    <property type="entry name" value="Homeodomain-like_sf"/>
</dbReference>
<dbReference type="InterPro" id="IPR050109">
    <property type="entry name" value="HTH-type_TetR-like_transc_reg"/>
</dbReference>
<keyword evidence="2 4" id="KW-0238">DNA-binding</keyword>
<proteinExistence type="predicted"/>
<evidence type="ECO:0000259" key="5">
    <source>
        <dbReference type="PROSITE" id="PS50977"/>
    </source>
</evidence>
<protein>
    <submittedName>
        <fullName evidence="6">TetR/AcrR family transcriptional regulator</fullName>
    </submittedName>
</protein>
<evidence type="ECO:0000256" key="1">
    <source>
        <dbReference type="ARBA" id="ARBA00023015"/>
    </source>
</evidence>
<keyword evidence="7" id="KW-1185">Reference proteome</keyword>
<evidence type="ECO:0000313" key="7">
    <source>
        <dbReference type="Proteomes" id="UP001183420"/>
    </source>
</evidence>
<dbReference type="Gene3D" id="1.10.10.60">
    <property type="entry name" value="Homeodomain-like"/>
    <property type="match status" value="1"/>
</dbReference>
<dbReference type="PANTHER" id="PTHR30055:SF149">
    <property type="entry name" value="TETR-FAMILY TRANSCRIPTIONAL REGULATOR"/>
    <property type="match status" value="1"/>
</dbReference>
<dbReference type="Pfam" id="PF00440">
    <property type="entry name" value="TetR_N"/>
    <property type="match status" value="1"/>
</dbReference>
<keyword evidence="1" id="KW-0805">Transcription regulation</keyword>
<evidence type="ECO:0000256" key="4">
    <source>
        <dbReference type="PROSITE-ProRule" id="PRU00335"/>
    </source>
</evidence>
<dbReference type="InterPro" id="IPR011075">
    <property type="entry name" value="TetR_C"/>
</dbReference>
<dbReference type="EMBL" id="JAVREM010000008">
    <property type="protein sequence ID" value="MDT0318726.1"/>
    <property type="molecule type" value="Genomic_DNA"/>
</dbReference>